<accession>A0A167Q5Q4</accession>
<name>A0A167Q5Q4_CALVF</name>
<dbReference type="AlphaFoldDB" id="A0A167Q5Q4"/>
<evidence type="ECO:0000259" key="1">
    <source>
        <dbReference type="Pfam" id="PF00561"/>
    </source>
</evidence>
<dbReference type="PANTHER" id="PTHR43433">
    <property type="entry name" value="HYDROLASE, ALPHA/BETA FOLD FAMILY PROTEIN"/>
    <property type="match status" value="1"/>
</dbReference>
<gene>
    <name evidence="2" type="ORF">CALVIDRAFT_561298</name>
</gene>
<protein>
    <submittedName>
        <fullName evidence="2">Alpha/beta-hydrolase</fullName>
    </submittedName>
</protein>
<sequence length="335" mass="37606">MAKRDFSEDWSSFFSPSTRVRRGLCPVTLQDGLTESHALYFEQHGSGPEKMIFIMGLNSTSFSWGPQVNYFAAKPQYSVLVFDNRGVGHSEAPRGPYTTKGMAEDALALLDYMGWKGERDLHIVSISLGGMIALGKQRLVELVDRIPERVISLLLSVTTAGARIPWWNLSPWKGTTTLARMMLVKDPVVLTGMALEMIFPAPWLDAPAENDPQGRTNRQLKAHEIIERSRVTRKQTLQGSLSQMAAGLTHYVSPARLHKISRSIPKIIILTGDEDHLVAPRNSQYLKEQMPEAELIVWEKTGHALHQQWPGRYCELLERLMAEGREAVESGTFKP</sequence>
<feature type="domain" description="AB hydrolase-1" evidence="1">
    <location>
        <begin position="51"/>
        <end position="306"/>
    </location>
</feature>
<keyword evidence="3" id="KW-1185">Reference proteome</keyword>
<proteinExistence type="predicted"/>
<dbReference type="PANTHER" id="PTHR43433:SF5">
    <property type="entry name" value="AB HYDROLASE-1 DOMAIN-CONTAINING PROTEIN"/>
    <property type="match status" value="1"/>
</dbReference>
<dbReference type="GO" id="GO:0016787">
    <property type="term" value="F:hydrolase activity"/>
    <property type="evidence" value="ECO:0007669"/>
    <property type="project" value="UniProtKB-KW"/>
</dbReference>
<dbReference type="SUPFAM" id="SSF53474">
    <property type="entry name" value="alpha/beta-Hydrolases"/>
    <property type="match status" value="1"/>
</dbReference>
<dbReference type="Proteomes" id="UP000076738">
    <property type="component" value="Unassembled WGS sequence"/>
</dbReference>
<dbReference type="Pfam" id="PF00561">
    <property type="entry name" value="Abhydrolase_1"/>
    <property type="match status" value="1"/>
</dbReference>
<dbReference type="InterPro" id="IPR050471">
    <property type="entry name" value="AB_hydrolase"/>
</dbReference>
<reference evidence="2 3" key="1">
    <citation type="journal article" date="2016" name="Mol. Biol. Evol.">
        <title>Comparative Genomics of Early-Diverging Mushroom-Forming Fungi Provides Insights into the Origins of Lignocellulose Decay Capabilities.</title>
        <authorList>
            <person name="Nagy L.G."/>
            <person name="Riley R."/>
            <person name="Tritt A."/>
            <person name="Adam C."/>
            <person name="Daum C."/>
            <person name="Floudas D."/>
            <person name="Sun H."/>
            <person name="Yadav J.S."/>
            <person name="Pangilinan J."/>
            <person name="Larsson K.H."/>
            <person name="Matsuura K."/>
            <person name="Barry K."/>
            <person name="Labutti K."/>
            <person name="Kuo R."/>
            <person name="Ohm R.A."/>
            <person name="Bhattacharya S.S."/>
            <person name="Shirouzu T."/>
            <person name="Yoshinaga Y."/>
            <person name="Martin F.M."/>
            <person name="Grigoriev I.V."/>
            <person name="Hibbett D.S."/>
        </authorList>
    </citation>
    <scope>NUCLEOTIDE SEQUENCE [LARGE SCALE GENOMIC DNA]</scope>
    <source>
        <strain evidence="2 3">TUFC12733</strain>
    </source>
</reference>
<evidence type="ECO:0000313" key="2">
    <source>
        <dbReference type="EMBL" id="KZO99439.1"/>
    </source>
</evidence>
<dbReference type="EMBL" id="KV417272">
    <property type="protein sequence ID" value="KZO99439.1"/>
    <property type="molecule type" value="Genomic_DNA"/>
</dbReference>
<dbReference type="Gene3D" id="3.40.50.1820">
    <property type="entry name" value="alpha/beta hydrolase"/>
    <property type="match status" value="1"/>
</dbReference>
<dbReference type="STRING" id="1330018.A0A167Q5Q4"/>
<dbReference type="OrthoDB" id="19657at2759"/>
<dbReference type="InterPro" id="IPR000073">
    <property type="entry name" value="AB_hydrolase_1"/>
</dbReference>
<keyword evidence="2" id="KW-0378">Hydrolase</keyword>
<organism evidence="2 3">
    <name type="scientific">Calocera viscosa (strain TUFC12733)</name>
    <dbReference type="NCBI Taxonomy" id="1330018"/>
    <lineage>
        <taxon>Eukaryota</taxon>
        <taxon>Fungi</taxon>
        <taxon>Dikarya</taxon>
        <taxon>Basidiomycota</taxon>
        <taxon>Agaricomycotina</taxon>
        <taxon>Dacrymycetes</taxon>
        <taxon>Dacrymycetales</taxon>
        <taxon>Dacrymycetaceae</taxon>
        <taxon>Calocera</taxon>
    </lineage>
</organism>
<evidence type="ECO:0000313" key="3">
    <source>
        <dbReference type="Proteomes" id="UP000076738"/>
    </source>
</evidence>
<dbReference type="InterPro" id="IPR029058">
    <property type="entry name" value="AB_hydrolase_fold"/>
</dbReference>